<keyword evidence="2" id="KW-0812">Transmembrane</keyword>
<feature type="transmembrane region" description="Helical" evidence="2">
    <location>
        <begin position="12"/>
        <end position="30"/>
    </location>
</feature>
<keyword evidence="2" id="KW-0472">Membrane</keyword>
<dbReference type="InParanoid" id="A0A2R6S1I1"/>
<keyword evidence="2" id="KW-1133">Transmembrane helix</keyword>
<dbReference type="Gramene" id="PSS36145">
    <property type="protein sequence ID" value="PSS36145"/>
    <property type="gene ID" value="CEY00_Acc00687"/>
</dbReference>
<keyword evidence="3" id="KW-0808">Transferase</keyword>
<accession>A0A2R6S1I1</accession>
<gene>
    <name evidence="3" type="ORF">CEY00_Acc00687</name>
</gene>
<evidence type="ECO:0000256" key="2">
    <source>
        <dbReference type="SAM" id="Phobius"/>
    </source>
</evidence>
<evidence type="ECO:0000313" key="3">
    <source>
        <dbReference type="EMBL" id="PSS36145.1"/>
    </source>
</evidence>
<name>A0A2R6S1I1_ACTCC</name>
<reference evidence="3 4" key="1">
    <citation type="submission" date="2017-07" db="EMBL/GenBank/DDBJ databases">
        <title>An improved, manually edited Actinidia chinensis var. chinensis (kiwifruit) genome highlights the challenges associated with draft genomes and gene prediction in plants.</title>
        <authorList>
            <person name="Pilkington S."/>
            <person name="Crowhurst R."/>
            <person name="Hilario E."/>
            <person name="Nardozza S."/>
            <person name="Fraser L."/>
            <person name="Peng Y."/>
            <person name="Gunaseelan K."/>
            <person name="Simpson R."/>
            <person name="Tahir J."/>
            <person name="Deroles S."/>
            <person name="Templeton K."/>
            <person name="Luo Z."/>
            <person name="Davy M."/>
            <person name="Cheng C."/>
            <person name="Mcneilage M."/>
            <person name="Scaglione D."/>
            <person name="Liu Y."/>
            <person name="Zhang Q."/>
            <person name="Datson P."/>
            <person name="De Silva N."/>
            <person name="Gardiner S."/>
            <person name="Bassett H."/>
            <person name="Chagne D."/>
            <person name="Mccallum J."/>
            <person name="Dzierzon H."/>
            <person name="Deng C."/>
            <person name="Wang Y.-Y."/>
            <person name="Barron N."/>
            <person name="Manako K."/>
            <person name="Bowen J."/>
            <person name="Foster T."/>
            <person name="Erridge Z."/>
            <person name="Tiffin H."/>
            <person name="Waite C."/>
            <person name="Davies K."/>
            <person name="Grierson E."/>
            <person name="Laing W."/>
            <person name="Kirk R."/>
            <person name="Chen X."/>
            <person name="Wood M."/>
            <person name="Montefiori M."/>
            <person name="Brummell D."/>
            <person name="Schwinn K."/>
            <person name="Catanach A."/>
            <person name="Fullerton C."/>
            <person name="Li D."/>
            <person name="Meiyalaghan S."/>
            <person name="Nieuwenhuizen N."/>
            <person name="Read N."/>
            <person name="Prakash R."/>
            <person name="Hunter D."/>
            <person name="Zhang H."/>
            <person name="Mckenzie M."/>
            <person name="Knabel M."/>
            <person name="Harris A."/>
            <person name="Allan A."/>
            <person name="Chen A."/>
            <person name="Janssen B."/>
            <person name="Plunkett B."/>
            <person name="Dwamena C."/>
            <person name="Voogd C."/>
            <person name="Leif D."/>
            <person name="Lafferty D."/>
            <person name="Souleyre E."/>
            <person name="Varkonyi-Gasic E."/>
            <person name="Gambi F."/>
            <person name="Hanley J."/>
            <person name="Yao J.-L."/>
            <person name="Cheung J."/>
            <person name="David K."/>
            <person name="Warren B."/>
            <person name="Marsh K."/>
            <person name="Snowden K."/>
            <person name="Lin-Wang K."/>
            <person name="Brian L."/>
            <person name="Martinez-Sanchez M."/>
            <person name="Wang M."/>
            <person name="Ileperuma N."/>
            <person name="Macnee N."/>
            <person name="Campin R."/>
            <person name="Mcatee P."/>
            <person name="Drummond R."/>
            <person name="Espley R."/>
            <person name="Ireland H."/>
            <person name="Wu R."/>
            <person name="Atkinson R."/>
            <person name="Karunairetnam S."/>
            <person name="Bulley S."/>
            <person name="Chunkath S."/>
            <person name="Hanley Z."/>
            <person name="Storey R."/>
            <person name="Thrimawithana A."/>
            <person name="Thomson S."/>
            <person name="David C."/>
            <person name="Testolin R."/>
        </authorList>
    </citation>
    <scope>NUCLEOTIDE SEQUENCE [LARGE SCALE GENOMIC DNA]</scope>
    <source>
        <strain evidence="4">cv. Red5</strain>
        <tissue evidence="3">Young leaf</tissue>
    </source>
</reference>
<keyword evidence="3" id="KW-0418">Kinase</keyword>
<organism evidence="3 4">
    <name type="scientific">Actinidia chinensis var. chinensis</name>
    <name type="common">Chinese soft-hair kiwi</name>
    <dbReference type="NCBI Taxonomy" id="1590841"/>
    <lineage>
        <taxon>Eukaryota</taxon>
        <taxon>Viridiplantae</taxon>
        <taxon>Streptophyta</taxon>
        <taxon>Embryophyta</taxon>
        <taxon>Tracheophyta</taxon>
        <taxon>Spermatophyta</taxon>
        <taxon>Magnoliopsida</taxon>
        <taxon>eudicotyledons</taxon>
        <taxon>Gunneridae</taxon>
        <taxon>Pentapetalae</taxon>
        <taxon>asterids</taxon>
        <taxon>Ericales</taxon>
        <taxon>Actinidiaceae</taxon>
        <taxon>Actinidia</taxon>
    </lineage>
</organism>
<evidence type="ECO:0000256" key="1">
    <source>
        <dbReference type="SAM" id="MobiDB-lite"/>
    </source>
</evidence>
<reference evidence="4" key="2">
    <citation type="journal article" date="2018" name="BMC Genomics">
        <title>A manually annotated Actinidia chinensis var. chinensis (kiwifruit) genome highlights the challenges associated with draft genomes and gene prediction in plants.</title>
        <authorList>
            <person name="Pilkington S.M."/>
            <person name="Crowhurst R."/>
            <person name="Hilario E."/>
            <person name="Nardozza S."/>
            <person name="Fraser L."/>
            <person name="Peng Y."/>
            <person name="Gunaseelan K."/>
            <person name="Simpson R."/>
            <person name="Tahir J."/>
            <person name="Deroles S.C."/>
            <person name="Templeton K."/>
            <person name="Luo Z."/>
            <person name="Davy M."/>
            <person name="Cheng C."/>
            <person name="McNeilage M."/>
            <person name="Scaglione D."/>
            <person name="Liu Y."/>
            <person name="Zhang Q."/>
            <person name="Datson P."/>
            <person name="De Silva N."/>
            <person name="Gardiner S.E."/>
            <person name="Bassett H."/>
            <person name="Chagne D."/>
            <person name="McCallum J."/>
            <person name="Dzierzon H."/>
            <person name="Deng C."/>
            <person name="Wang Y.Y."/>
            <person name="Barron L."/>
            <person name="Manako K."/>
            <person name="Bowen J."/>
            <person name="Foster T.M."/>
            <person name="Erridge Z.A."/>
            <person name="Tiffin H."/>
            <person name="Waite C.N."/>
            <person name="Davies K.M."/>
            <person name="Grierson E.P."/>
            <person name="Laing W.A."/>
            <person name="Kirk R."/>
            <person name="Chen X."/>
            <person name="Wood M."/>
            <person name="Montefiori M."/>
            <person name="Brummell D.A."/>
            <person name="Schwinn K.E."/>
            <person name="Catanach A."/>
            <person name="Fullerton C."/>
            <person name="Li D."/>
            <person name="Meiyalaghan S."/>
            <person name="Nieuwenhuizen N."/>
            <person name="Read N."/>
            <person name="Prakash R."/>
            <person name="Hunter D."/>
            <person name="Zhang H."/>
            <person name="McKenzie M."/>
            <person name="Knabel M."/>
            <person name="Harris A."/>
            <person name="Allan A.C."/>
            <person name="Gleave A."/>
            <person name="Chen A."/>
            <person name="Janssen B.J."/>
            <person name="Plunkett B."/>
            <person name="Ampomah-Dwamena C."/>
            <person name="Voogd C."/>
            <person name="Leif D."/>
            <person name="Lafferty D."/>
            <person name="Souleyre E.J.F."/>
            <person name="Varkonyi-Gasic E."/>
            <person name="Gambi F."/>
            <person name="Hanley J."/>
            <person name="Yao J.L."/>
            <person name="Cheung J."/>
            <person name="David K.M."/>
            <person name="Warren B."/>
            <person name="Marsh K."/>
            <person name="Snowden K.C."/>
            <person name="Lin-Wang K."/>
            <person name="Brian L."/>
            <person name="Martinez-Sanchez M."/>
            <person name="Wang M."/>
            <person name="Ileperuma N."/>
            <person name="Macnee N."/>
            <person name="Campin R."/>
            <person name="McAtee P."/>
            <person name="Drummond R.S.M."/>
            <person name="Espley R.V."/>
            <person name="Ireland H.S."/>
            <person name="Wu R."/>
            <person name="Atkinson R.G."/>
            <person name="Karunairetnam S."/>
            <person name="Bulley S."/>
            <person name="Chunkath S."/>
            <person name="Hanley Z."/>
            <person name="Storey R."/>
            <person name="Thrimawithana A.H."/>
            <person name="Thomson S."/>
            <person name="David C."/>
            <person name="Testolin R."/>
            <person name="Huang H."/>
            <person name="Hellens R.P."/>
            <person name="Schaffer R.J."/>
        </authorList>
    </citation>
    <scope>NUCLEOTIDE SEQUENCE [LARGE SCALE GENOMIC DNA]</scope>
    <source>
        <strain evidence="4">cv. Red5</strain>
    </source>
</reference>
<evidence type="ECO:0000313" key="4">
    <source>
        <dbReference type="Proteomes" id="UP000241394"/>
    </source>
</evidence>
<dbReference type="GO" id="GO:0016301">
    <property type="term" value="F:kinase activity"/>
    <property type="evidence" value="ECO:0007669"/>
    <property type="project" value="UniProtKB-KW"/>
</dbReference>
<sequence>MNHAFTSLSSFAFPFSLCFLPWCFLLLYYLHHLPRHFPTLTLSSPPQPPPPSKLPSSPSNLDLLLTKNQVLTAGQNREPPSIFMLHLCSSLPMAWPQMGLLQRHSSPLHRLILPTMDQSLSLSKDPSIHLSQEPSLESSASSPPSKASAFPSILSPEPSLSSLDTTLLSPTSIWVTIF</sequence>
<proteinExistence type="predicted"/>
<keyword evidence="4" id="KW-1185">Reference proteome</keyword>
<feature type="compositionally biased region" description="Low complexity" evidence="1">
    <location>
        <begin position="131"/>
        <end position="151"/>
    </location>
</feature>
<protein>
    <submittedName>
        <fullName evidence="3">Kinase-like protein</fullName>
    </submittedName>
</protein>
<feature type="region of interest" description="Disordered" evidence="1">
    <location>
        <begin position="123"/>
        <end position="151"/>
    </location>
</feature>
<dbReference type="EMBL" id="NKQK01000001">
    <property type="protein sequence ID" value="PSS36145.1"/>
    <property type="molecule type" value="Genomic_DNA"/>
</dbReference>
<dbReference type="AlphaFoldDB" id="A0A2R6S1I1"/>
<comment type="caution">
    <text evidence="3">The sequence shown here is derived from an EMBL/GenBank/DDBJ whole genome shotgun (WGS) entry which is preliminary data.</text>
</comment>
<dbReference type="Proteomes" id="UP000241394">
    <property type="component" value="Chromosome LG1"/>
</dbReference>